<feature type="transmembrane region" description="Helical" evidence="7">
    <location>
        <begin position="33"/>
        <end position="51"/>
    </location>
</feature>
<dbReference type="PANTHER" id="PTHR30506:SF3">
    <property type="entry name" value="UPF0126 INNER MEMBRANE PROTEIN YADS-RELATED"/>
    <property type="match status" value="1"/>
</dbReference>
<feature type="transmembrane region" description="Helical" evidence="7">
    <location>
        <begin position="118"/>
        <end position="139"/>
    </location>
</feature>
<evidence type="ECO:0000256" key="7">
    <source>
        <dbReference type="SAM" id="Phobius"/>
    </source>
</evidence>
<dbReference type="GO" id="GO:0005886">
    <property type="term" value="C:plasma membrane"/>
    <property type="evidence" value="ECO:0007669"/>
    <property type="project" value="UniProtKB-SubCell"/>
</dbReference>
<dbReference type="Proteomes" id="UP000321306">
    <property type="component" value="Unassembled WGS sequence"/>
</dbReference>
<evidence type="ECO:0000256" key="5">
    <source>
        <dbReference type="ARBA" id="ARBA00022989"/>
    </source>
</evidence>
<evidence type="ECO:0000256" key="2">
    <source>
        <dbReference type="ARBA" id="ARBA00008193"/>
    </source>
</evidence>
<dbReference type="OrthoDB" id="9791874at2"/>
<feature type="transmembrane region" description="Helical" evidence="7">
    <location>
        <begin position="6"/>
        <end position="26"/>
    </location>
</feature>
<feature type="transmembrane region" description="Helical" evidence="7">
    <location>
        <begin position="92"/>
        <end position="112"/>
    </location>
</feature>
<dbReference type="Pfam" id="PF03458">
    <property type="entry name" value="Gly_transporter"/>
    <property type="match status" value="2"/>
</dbReference>
<feature type="transmembrane region" description="Helical" evidence="7">
    <location>
        <begin position="175"/>
        <end position="192"/>
    </location>
</feature>
<evidence type="ECO:0000256" key="1">
    <source>
        <dbReference type="ARBA" id="ARBA00004651"/>
    </source>
</evidence>
<evidence type="ECO:0000313" key="10">
    <source>
        <dbReference type="Proteomes" id="UP000321306"/>
    </source>
</evidence>
<accession>A0A511N938</accession>
<protein>
    <submittedName>
        <fullName evidence="9">UPF0126 membrane protein</fullName>
    </submittedName>
</protein>
<dbReference type="InterPro" id="IPR005115">
    <property type="entry name" value="Gly_transporter"/>
</dbReference>
<evidence type="ECO:0000313" key="9">
    <source>
        <dbReference type="EMBL" id="GEM48901.1"/>
    </source>
</evidence>
<feature type="transmembrane region" description="Helical" evidence="7">
    <location>
        <begin position="151"/>
        <end position="169"/>
    </location>
</feature>
<keyword evidence="6 7" id="KW-0472">Membrane</keyword>
<comment type="caution">
    <text evidence="9">The sequence shown here is derived from an EMBL/GenBank/DDBJ whole genome shotgun (WGS) entry which is preliminary data.</text>
</comment>
<name>A0A511N938_DEIC1</name>
<evidence type="ECO:0000259" key="8">
    <source>
        <dbReference type="Pfam" id="PF03458"/>
    </source>
</evidence>
<keyword evidence="10" id="KW-1185">Reference proteome</keyword>
<keyword evidence="4 7" id="KW-0812">Transmembrane</keyword>
<comment type="similarity">
    <text evidence="2">Belongs to the UPF0126 family.</text>
</comment>
<dbReference type="AlphaFoldDB" id="A0A511N938"/>
<feature type="transmembrane region" description="Helical" evidence="7">
    <location>
        <begin position="67"/>
        <end position="85"/>
    </location>
</feature>
<proteinExistence type="inferred from homology"/>
<dbReference type="PANTHER" id="PTHR30506">
    <property type="entry name" value="INNER MEMBRANE PROTEIN"/>
    <property type="match status" value="1"/>
</dbReference>
<reference evidence="9 10" key="1">
    <citation type="submission" date="2019-07" db="EMBL/GenBank/DDBJ databases">
        <title>Whole genome shotgun sequence of Deinococcus cellulosilyticus NBRC 106333.</title>
        <authorList>
            <person name="Hosoyama A."/>
            <person name="Uohara A."/>
            <person name="Ohji S."/>
            <person name="Ichikawa N."/>
        </authorList>
    </citation>
    <scope>NUCLEOTIDE SEQUENCE [LARGE SCALE GENOMIC DNA]</scope>
    <source>
        <strain evidence="9 10">NBRC 106333</strain>
    </source>
</reference>
<dbReference type="RefSeq" id="WP_146888449.1">
    <property type="nucleotide sequence ID" value="NZ_BJXB01000025.1"/>
</dbReference>
<feature type="domain" description="Glycine transporter" evidence="8">
    <location>
        <begin position="9"/>
        <end position="83"/>
    </location>
</feature>
<evidence type="ECO:0000256" key="3">
    <source>
        <dbReference type="ARBA" id="ARBA00022475"/>
    </source>
</evidence>
<feature type="domain" description="Glycine transporter" evidence="8">
    <location>
        <begin position="94"/>
        <end position="169"/>
    </location>
</feature>
<evidence type="ECO:0000256" key="4">
    <source>
        <dbReference type="ARBA" id="ARBA00022692"/>
    </source>
</evidence>
<evidence type="ECO:0000256" key="6">
    <source>
        <dbReference type="ARBA" id="ARBA00023136"/>
    </source>
</evidence>
<gene>
    <name evidence="9" type="ORF">DC3_45360</name>
</gene>
<keyword evidence="5 7" id="KW-1133">Transmembrane helix</keyword>
<dbReference type="EMBL" id="BJXB01000025">
    <property type="protein sequence ID" value="GEM48901.1"/>
    <property type="molecule type" value="Genomic_DNA"/>
</dbReference>
<sequence>MTLDQSLYVLNLLGIFVFSLTGAFIAIRRKLDLYGVIVLGCVTAVGGGSIRDALTGTAPPIYLRDETFLWVAILGAIIAFVFPRLERFERTLSAFDTAGLALFAVSGALGGIQMDFGVLGVIFVGTLSGVGGGIIRDVLVGAVPSVLYRNNEIYATAAAAGALTVYLLHDRVDVITGQLLGIFVVVALRWLSRRGFLKLPVRNA</sequence>
<comment type="subcellular location">
    <subcellularLocation>
        <location evidence="1">Cell membrane</location>
        <topology evidence="1">Multi-pass membrane protein</topology>
    </subcellularLocation>
</comment>
<organism evidence="9 10">
    <name type="scientific">Deinococcus cellulosilyticus (strain DSM 18568 / NBRC 106333 / KACC 11606 / 5516J-15)</name>
    <dbReference type="NCBI Taxonomy" id="1223518"/>
    <lineage>
        <taxon>Bacteria</taxon>
        <taxon>Thermotogati</taxon>
        <taxon>Deinococcota</taxon>
        <taxon>Deinococci</taxon>
        <taxon>Deinococcales</taxon>
        <taxon>Deinococcaceae</taxon>
        <taxon>Deinococcus</taxon>
    </lineage>
</organism>
<keyword evidence="3" id="KW-1003">Cell membrane</keyword>